<comment type="cofactor">
    <cofactor evidence="1">
        <name>FAD</name>
        <dbReference type="ChEBI" id="CHEBI:57692"/>
    </cofactor>
</comment>
<sequence length="212" mass="25439">MTQKKIKTIKNTNLINNKTRKNHSQVYTNDDYNSGDGMLTTVWGPGMWHYLHTMSFNYPVKPTPDEKKHYRDFIISLKYVLPCKYCRMNLARNFKQMPLKMSDMSSREKFSKYIYELHELVNKMLHKKSNLRYCDVRERYEHFRARCTDEKPKLFELKELKALKNKNNKTRKEKGCTEPLYGKKSKCIIKIVPQEEKGDTFQMDNKCIKTRE</sequence>
<dbReference type="AlphaFoldDB" id="A0A6C0KZ37"/>
<protein>
    <recommendedName>
        <fullName evidence="2">thiol oxidase</fullName>
        <ecNumber evidence="2">1.8.3.2</ecNumber>
    </recommendedName>
</protein>
<dbReference type="EC" id="1.8.3.2" evidence="2"/>
<keyword evidence="4" id="KW-0274">FAD</keyword>
<evidence type="ECO:0000256" key="6">
    <source>
        <dbReference type="ARBA" id="ARBA00023157"/>
    </source>
</evidence>
<keyword evidence="5" id="KW-0560">Oxidoreductase</keyword>
<dbReference type="SUPFAM" id="SSF69000">
    <property type="entry name" value="FAD-dependent thiol oxidase"/>
    <property type="match status" value="1"/>
</dbReference>
<dbReference type="Pfam" id="PF04777">
    <property type="entry name" value="Evr1_Alr"/>
    <property type="match status" value="1"/>
</dbReference>
<evidence type="ECO:0000256" key="1">
    <source>
        <dbReference type="ARBA" id="ARBA00001974"/>
    </source>
</evidence>
<keyword evidence="3" id="KW-0285">Flavoprotein</keyword>
<dbReference type="PROSITE" id="PS51324">
    <property type="entry name" value="ERV_ALR"/>
    <property type="match status" value="1"/>
</dbReference>
<evidence type="ECO:0000256" key="4">
    <source>
        <dbReference type="ARBA" id="ARBA00022827"/>
    </source>
</evidence>
<name>A0A6C0KZ37_9ZZZZ</name>
<proteinExistence type="predicted"/>
<evidence type="ECO:0000256" key="3">
    <source>
        <dbReference type="ARBA" id="ARBA00022630"/>
    </source>
</evidence>
<dbReference type="GO" id="GO:0050660">
    <property type="term" value="F:flavin adenine dinucleotide binding"/>
    <property type="evidence" value="ECO:0007669"/>
    <property type="project" value="TreeGrafter"/>
</dbReference>
<organism evidence="8">
    <name type="scientific">viral metagenome</name>
    <dbReference type="NCBI Taxonomy" id="1070528"/>
    <lineage>
        <taxon>unclassified sequences</taxon>
        <taxon>metagenomes</taxon>
        <taxon>organismal metagenomes</taxon>
    </lineage>
</organism>
<dbReference type="Gene3D" id="1.20.120.310">
    <property type="entry name" value="ERV/ALR sulfhydryl oxidase domain"/>
    <property type="match status" value="1"/>
</dbReference>
<dbReference type="InterPro" id="IPR036774">
    <property type="entry name" value="ERV/ALR_sulphydryl_oxid_sf"/>
</dbReference>
<dbReference type="InterPro" id="IPR017905">
    <property type="entry name" value="ERV/ALR_sulphydryl_oxidase"/>
</dbReference>
<evidence type="ECO:0000256" key="5">
    <source>
        <dbReference type="ARBA" id="ARBA00023002"/>
    </source>
</evidence>
<reference evidence="8" key="1">
    <citation type="journal article" date="2020" name="Nature">
        <title>Giant virus diversity and host interactions through global metagenomics.</title>
        <authorList>
            <person name="Schulz F."/>
            <person name="Roux S."/>
            <person name="Paez-Espino D."/>
            <person name="Jungbluth S."/>
            <person name="Walsh D.A."/>
            <person name="Denef V.J."/>
            <person name="McMahon K.D."/>
            <person name="Konstantinidis K.T."/>
            <person name="Eloe-Fadrosh E.A."/>
            <person name="Kyrpides N.C."/>
            <person name="Woyke T."/>
        </authorList>
    </citation>
    <scope>NUCLEOTIDE SEQUENCE</scope>
    <source>
        <strain evidence="8">GVMAG-S-3300013094-109</strain>
    </source>
</reference>
<dbReference type="EMBL" id="MN740990">
    <property type="protein sequence ID" value="QHU21568.1"/>
    <property type="molecule type" value="Genomic_DNA"/>
</dbReference>
<evidence type="ECO:0000256" key="2">
    <source>
        <dbReference type="ARBA" id="ARBA00012512"/>
    </source>
</evidence>
<dbReference type="GO" id="GO:0005739">
    <property type="term" value="C:mitochondrion"/>
    <property type="evidence" value="ECO:0007669"/>
    <property type="project" value="TreeGrafter"/>
</dbReference>
<evidence type="ECO:0000259" key="7">
    <source>
        <dbReference type="PROSITE" id="PS51324"/>
    </source>
</evidence>
<keyword evidence="6" id="KW-1015">Disulfide bond</keyword>
<dbReference type="PANTHER" id="PTHR12645">
    <property type="entry name" value="ALR/ERV"/>
    <property type="match status" value="1"/>
</dbReference>
<feature type="domain" description="ERV/ALR sulfhydryl oxidase" evidence="7">
    <location>
        <begin position="36"/>
        <end position="140"/>
    </location>
</feature>
<dbReference type="PANTHER" id="PTHR12645:SF0">
    <property type="entry name" value="FAD-LINKED SULFHYDRYL OXIDASE ALR"/>
    <property type="match status" value="1"/>
</dbReference>
<dbReference type="InterPro" id="IPR039799">
    <property type="entry name" value="ALR/ERV"/>
</dbReference>
<dbReference type="GO" id="GO:0016971">
    <property type="term" value="F:flavin-dependent sulfhydryl oxidase activity"/>
    <property type="evidence" value="ECO:0007669"/>
    <property type="project" value="InterPro"/>
</dbReference>
<accession>A0A6C0KZ37</accession>
<evidence type="ECO:0000313" key="8">
    <source>
        <dbReference type="EMBL" id="QHU21568.1"/>
    </source>
</evidence>